<protein>
    <submittedName>
        <fullName evidence="13 14">X8 domain-containing protein</fullName>
    </submittedName>
</protein>
<keyword evidence="10" id="KW-1133">Transmembrane helix</keyword>
<dbReference type="InterPro" id="IPR012946">
    <property type="entry name" value="X8"/>
</dbReference>
<keyword evidence="10" id="KW-0812">Transmembrane</keyword>
<evidence type="ECO:0000256" key="11">
    <source>
        <dbReference type="SAM" id="SignalP"/>
    </source>
</evidence>
<keyword evidence="6" id="KW-1015">Disulfide bond</keyword>
<dbReference type="InterPro" id="IPR044788">
    <property type="entry name" value="X8_dom_prot"/>
</dbReference>
<keyword evidence="8" id="KW-0449">Lipoprotein</keyword>
<proteinExistence type="predicted"/>
<dbReference type="FunFam" id="1.20.58.1040:FF:000001">
    <property type="entry name" value="Glucan endo-1,3-beta-glucosidase 4"/>
    <property type="match status" value="1"/>
</dbReference>
<feature type="region of interest" description="Disordered" evidence="9">
    <location>
        <begin position="118"/>
        <end position="141"/>
    </location>
</feature>
<dbReference type="Gene3D" id="1.20.58.1040">
    <property type="match status" value="1"/>
</dbReference>
<evidence type="ECO:0000256" key="4">
    <source>
        <dbReference type="ARBA" id="ARBA00022729"/>
    </source>
</evidence>
<feature type="domain" description="X8" evidence="12">
    <location>
        <begin position="25"/>
        <end position="109"/>
    </location>
</feature>
<dbReference type="PANTHER" id="PTHR31044:SF47">
    <property type="entry name" value="CARBOHYDRATE-BINDING X8 DOMAIN SUPERFAMILY PROTEIN"/>
    <property type="match status" value="1"/>
</dbReference>
<keyword evidence="2" id="KW-1003">Cell membrane</keyword>
<evidence type="ECO:0000256" key="1">
    <source>
        <dbReference type="ARBA" id="ARBA00004609"/>
    </source>
</evidence>
<evidence type="ECO:0000313" key="13">
    <source>
        <dbReference type="EMBL" id="KAF5768277.1"/>
    </source>
</evidence>
<dbReference type="EMBL" id="CM007903">
    <property type="protein sequence ID" value="OTF97614.1"/>
    <property type="molecule type" value="Genomic_DNA"/>
</dbReference>
<keyword evidence="15" id="KW-1185">Reference proteome</keyword>
<evidence type="ECO:0000313" key="15">
    <source>
        <dbReference type="Proteomes" id="UP000215914"/>
    </source>
</evidence>
<keyword evidence="3" id="KW-0336">GPI-anchor</keyword>
<evidence type="ECO:0000259" key="12">
    <source>
        <dbReference type="SMART" id="SM00768"/>
    </source>
</evidence>
<feature type="chain" id="PRO_5041081836" evidence="11">
    <location>
        <begin position="25"/>
        <end position="199"/>
    </location>
</feature>
<dbReference type="EMBL" id="MNCJ02000329">
    <property type="protein sequence ID" value="KAF5768277.1"/>
    <property type="molecule type" value="Genomic_DNA"/>
</dbReference>
<gene>
    <name evidence="14" type="ORF">HannXRQ_Chr14g0436551</name>
    <name evidence="13" type="ORF">HanXRQr2_Chr14g0634531</name>
</gene>
<evidence type="ECO:0000313" key="14">
    <source>
        <dbReference type="EMBL" id="OTF97614.1"/>
    </source>
</evidence>
<reference evidence="13 15" key="1">
    <citation type="journal article" date="2017" name="Nature">
        <title>The sunflower genome provides insights into oil metabolism, flowering and Asterid evolution.</title>
        <authorList>
            <person name="Badouin H."/>
            <person name="Gouzy J."/>
            <person name="Grassa C.J."/>
            <person name="Murat F."/>
            <person name="Staton S.E."/>
            <person name="Cottret L."/>
            <person name="Lelandais-Briere C."/>
            <person name="Owens G.L."/>
            <person name="Carrere S."/>
            <person name="Mayjonade B."/>
            <person name="Legrand L."/>
            <person name="Gill N."/>
            <person name="Kane N.C."/>
            <person name="Bowers J.E."/>
            <person name="Hubner S."/>
            <person name="Bellec A."/>
            <person name="Berard A."/>
            <person name="Berges H."/>
            <person name="Blanchet N."/>
            <person name="Boniface M.C."/>
            <person name="Brunel D."/>
            <person name="Catrice O."/>
            <person name="Chaidir N."/>
            <person name="Claudel C."/>
            <person name="Donnadieu C."/>
            <person name="Faraut T."/>
            <person name="Fievet G."/>
            <person name="Helmstetter N."/>
            <person name="King M."/>
            <person name="Knapp S.J."/>
            <person name="Lai Z."/>
            <person name="Le Paslier M.C."/>
            <person name="Lippi Y."/>
            <person name="Lorenzon L."/>
            <person name="Mandel J.R."/>
            <person name="Marage G."/>
            <person name="Marchand G."/>
            <person name="Marquand E."/>
            <person name="Bret-Mestries E."/>
            <person name="Morien E."/>
            <person name="Nambeesan S."/>
            <person name="Nguyen T."/>
            <person name="Pegot-Espagnet P."/>
            <person name="Pouilly N."/>
            <person name="Raftis F."/>
            <person name="Sallet E."/>
            <person name="Schiex T."/>
            <person name="Thomas J."/>
            <person name="Vandecasteele C."/>
            <person name="Vares D."/>
            <person name="Vear F."/>
            <person name="Vautrin S."/>
            <person name="Crespi M."/>
            <person name="Mangin B."/>
            <person name="Burke J.M."/>
            <person name="Salse J."/>
            <person name="Munos S."/>
            <person name="Vincourt P."/>
            <person name="Rieseberg L.H."/>
            <person name="Langlade N.B."/>
        </authorList>
    </citation>
    <scope>NUCLEOTIDE SEQUENCE [LARGE SCALE GENOMIC DNA]</scope>
    <source>
        <strain evidence="15">cv. SF193</strain>
        <tissue evidence="13">Leaves</tissue>
    </source>
</reference>
<dbReference type="Gramene" id="mRNA:HanXRQr2_Chr14g0634531">
    <property type="protein sequence ID" value="mRNA:HanXRQr2_Chr14g0634531"/>
    <property type="gene ID" value="HanXRQr2_Chr14g0634531"/>
</dbReference>
<dbReference type="STRING" id="4232.A0A251SFI5"/>
<dbReference type="GO" id="GO:0009506">
    <property type="term" value="C:plasmodesma"/>
    <property type="evidence" value="ECO:0007669"/>
    <property type="project" value="UniProtKB-ARBA"/>
</dbReference>
<dbReference type="SMART" id="SM00768">
    <property type="entry name" value="X8"/>
    <property type="match status" value="1"/>
</dbReference>
<evidence type="ECO:0000256" key="9">
    <source>
        <dbReference type="SAM" id="MobiDB-lite"/>
    </source>
</evidence>
<dbReference type="OrthoDB" id="417697at2759"/>
<dbReference type="AlphaFoldDB" id="A0A251SFI5"/>
<accession>A0A251SFI5</accession>
<dbReference type="Pfam" id="PF07983">
    <property type="entry name" value="X8"/>
    <property type="match status" value="1"/>
</dbReference>
<evidence type="ECO:0000256" key="2">
    <source>
        <dbReference type="ARBA" id="ARBA00022475"/>
    </source>
</evidence>
<name>A0A251SFI5_HELAN</name>
<evidence type="ECO:0000256" key="8">
    <source>
        <dbReference type="ARBA" id="ARBA00023288"/>
    </source>
</evidence>
<dbReference type="InParanoid" id="A0A251SFI5"/>
<dbReference type="PANTHER" id="PTHR31044">
    <property type="entry name" value="BETA-1,3 GLUCANASE"/>
    <property type="match status" value="1"/>
</dbReference>
<dbReference type="GO" id="GO:0005886">
    <property type="term" value="C:plasma membrane"/>
    <property type="evidence" value="ECO:0007669"/>
    <property type="project" value="UniProtKB-SubCell"/>
</dbReference>
<keyword evidence="7" id="KW-0325">Glycoprotein</keyword>
<feature type="transmembrane region" description="Helical" evidence="10">
    <location>
        <begin position="176"/>
        <end position="198"/>
    </location>
</feature>
<evidence type="ECO:0000256" key="5">
    <source>
        <dbReference type="ARBA" id="ARBA00023136"/>
    </source>
</evidence>
<comment type="subcellular location">
    <subcellularLocation>
        <location evidence="1">Cell membrane</location>
        <topology evidence="1">Lipid-anchor</topology>
        <topology evidence="1">GPI-anchor</topology>
    </subcellularLocation>
</comment>
<reference evidence="13" key="3">
    <citation type="submission" date="2020-06" db="EMBL/GenBank/DDBJ databases">
        <title>Helianthus annuus Genome sequencing and assembly Release 2.</title>
        <authorList>
            <person name="Gouzy J."/>
            <person name="Langlade N."/>
            <person name="Munos S."/>
        </authorList>
    </citation>
    <scope>NUCLEOTIDE SEQUENCE</scope>
    <source>
        <tissue evidence="13">Leaves</tissue>
    </source>
</reference>
<keyword evidence="4 11" id="KW-0732">Signal</keyword>
<dbReference type="GO" id="GO:0098552">
    <property type="term" value="C:side of membrane"/>
    <property type="evidence" value="ECO:0007669"/>
    <property type="project" value="UniProtKB-KW"/>
</dbReference>
<organism evidence="14 15">
    <name type="scientific">Helianthus annuus</name>
    <name type="common">Common sunflower</name>
    <dbReference type="NCBI Taxonomy" id="4232"/>
    <lineage>
        <taxon>Eukaryota</taxon>
        <taxon>Viridiplantae</taxon>
        <taxon>Streptophyta</taxon>
        <taxon>Embryophyta</taxon>
        <taxon>Tracheophyta</taxon>
        <taxon>Spermatophyta</taxon>
        <taxon>Magnoliopsida</taxon>
        <taxon>eudicotyledons</taxon>
        <taxon>Gunneridae</taxon>
        <taxon>Pentapetalae</taxon>
        <taxon>asterids</taxon>
        <taxon>campanulids</taxon>
        <taxon>Asterales</taxon>
        <taxon>Asteraceae</taxon>
        <taxon>Asteroideae</taxon>
        <taxon>Heliantheae alliance</taxon>
        <taxon>Heliantheae</taxon>
        <taxon>Helianthus</taxon>
    </lineage>
</organism>
<keyword evidence="5 10" id="KW-0472">Membrane</keyword>
<sequence>MTTFPNVAVVLAMHLLIATKPIAAVWCVARNDASAEALQNALDYACGAGADCAPVQESGACFVPDTVQAHASYAFNSYYMHSSMDPAACDFAGTATIAKTDPSYGSCVYPASPSTAGGVKNPPLDTPVPAPQNGDRSGGALMPPADMNFTAPMGNGEALTPPGMAPAMDNTPPSEAFSGFSVSRLLVTGMMLMVFFLMF</sequence>
<evidence type="ECO:0000256" key="6">
    <source>
        <dbReference type="ARBA" id="ARBA00023157"/>
    </source>
</evidence>
<evidence type="ECO:0000256" key="7">
    <source>
        <dbReference type="ARBA" id="ARBA00023180"/>
    </source>
</evidence>
<evidence type="ECO:0000256" key="3">
    <source>
        <dbReference type="ARBA" id="ARBA00022622"/>
    </source>
</evidence>
<dbReference type="Proteomes" id="UP000215914">
    <property type="component" value="Chromosome 14"/>
</dbReference>
<reference evidence="14" key="2">
    <citation type="submission" date="2017-02" db="EMBL/GenBank/DDBJ databases">
        <title>Sunflower complete genome.</title>
        <authorList>
            <person name="Langlade N."/>
            <person name="Munos S."/>
        </authorList>
    </citation>
    <scope>NUCLEOTIDE SEQUENCE [LARGE SCALE GENOMIC DNA]</scope>
    <source>
        <tissue evidence="14">Leaves</tissue>
    </source>
</reference>
<feature type="signal peptide" evidence="11">
    <location>
        <begin position="1"/>
        <end position="24"/>
    </location>
</feature>
<evidence type="ECO:0000256" key="10">
    <source>
        <dbReference type="SAM" id="Phobius"/>
    </source>
</evidence>